<comment type="caution">
    <text evidence="5">The sequence shown here is derived from an EMBL/GenBank/DDBJ whole genome shotgun (WGS) entry which is preliminary data.</text>
</comment>
<reference evidence="5 6" key="1">
    <citation type="submission" date="2023-11" db="EMBL/GenBank/DDBJ databases">
        <authorList>
            <person name="Hedman E."/>
            <person name="Englund M."/>
            <person name="Stromberg M."/>
            <person name="Nyberg Akerstrom W."/>
            <person name="Nylinder S."/>
            <person name="Jareborg N."/>
            <person name="Kallberg Y."/>
            <person name="Kronander E."/>
        </authorList>
    </citation>
    <scope>NUCLEOTIDE SEQUENCE [LARGE SCALE GENOMIC DNA]</scope>
</reference>
<dbReference type="Pfam" id="PF13772">
    <property type="entry name" value="AIG2_2"/>
    <property type="match status" value="1"/>
</dbReference>
<dbReference type="Proteomes" id="UP001314205">
    <property type="component" value="Unassembled WGS sequence"/>
</dbReference>
<dbReference type="AlphaFoldDB" id="A0AAV1M8K6"/>
<dbReference type="Gene3D" id="3.10.490.10">
    <property type="entry name" value="Gamma-glutamyl cyclotransferase-like"/>
    <property type="match status" value="1"/>
</dbReference>
<dbReference type="CDD" id="cd06661">
    <property type="entry name" value="GGCT_like"/>
    <property type="match status" value="1"/>
</dbReference>
<evidence type="ECO:0000313" key="5">
    <source>
        <dbReference type="EMBL" id="CAK1602251.1"/>
    </source>
</evidence>
<dbReference type="EMBL" id="CAVLGL010000137">
    <property type="protein sequence ID" value="CAK1602251.1"/>
    <property type="molecule type" value="Genomic_DNA"/>
</dbReference>
<evidence type="ECO:0000313" key="6">
    <source>
        <dbReference type="Proteomes" id="UP001314205"/>
    </source>
</evidence>
<organism evidence="5 6">
    <name type="scientific">Parnassius mnemosyne</name>
    <name type="common">clouded apollo</name>
    <dbReference type="NCBI Taxonomy" id="213953"/>
    <lineage>
        <taxon>Eukaryota</taxon>
        <taxon>Metazoa</taxon>
        <taxon>Ecdysozoa</taxon>
        <taxon>Arthropoda</taxon>
        <taxon>Hexapoda</taxon>
        <taxon>Insecta</taxon>
        <taxon>Pterygota</taxon>
        <taxon>Neoptera</taxon>
        <taxon>Endopterygota</taxon>
        <taxon>Lepidoptera</taxon>
        <taxon>Glossata</taxon>
        <taxon>Ditrysia</taxon>
        <taxon>Papilionoidea</taxon>
        <taxon>Papilionidae</taxon>
        <taxon>Parnassiinae</taxon>
        <taxon>Parnassini</taxon>
        <taxon>Parnassius</taxon>
        <taxon>Driopa</taxon>
    </lineage>
</organism>
<evidence type="ECO:0000256" key="1">
    <source>
        <dbReference type="ARBA" id="ARBA00012346"/>
    </source>
</evidence>
<dbReference type="PANTHER" id="PTHR12935">
    <property type="entry name" value="GAMMA-GLUTAMYLCYCLOTRANSFERASE"/>
    <property type="match status" value="1"/>
</dbReference>
<dbReference type="EC" id="4.3.2.9" evidence="1"/>
<keyword evidence="6" id="KW-1185">Reference proteome</keyword>
<dbReference type="InterPro" id="IPR017939">
    <property type="entry name" value="G-Glutamylcylcotransferase"/>
</dbReference>
<keyword evidence="2" id="KW-0456">Lyase</keyword>
<evidence type="ECO:0000256" key="3">
    <source>
        <dbReference type="PIRSR" id="PIRSR617939-1"/>
    </source>
</evidence>
<evidence type="ECO:0000256" key="2">
    <source>
        <dbReference type="ARBA" id="ARBA00023239"/>
    </source>
</evidence>
<accession>A0AAV1M8K6</accession>
<dbReference type="PANTHER" id="PTHR12935:SF0">
    <property type="entry name" value="GAMMA-GLUTAMYLCYCLOTRANSFERASE"/>
    <property type="match status" value="1"/>
</dbReference>
<gene>
    <name evidence="5" type="ORF">PARMNEM_LOCUS20778</name>
</gene>
<sequence length="217" mass="25508">MVKSIIKKTNSTFLYFSYGSNLSRLKIGFYNLKVDFISIARLDNYRLDFNGYSKFWGGPTATIVPTANAHVWGVVWRIDTNELQILEEQEDVDIENYYVKYVEVLTSYIGILTCRTYIQKVNLLPRSDNDNLPVERWPSLTYRNVIIFGAIEHHLPEYYIESLKKLKDNGEEGSFKMAYLLKLFTKNDACKCRLPRKCLPKKILNLRNMRYRMKSTE</sequence>
<dbReference type="InterPro" id="IPR013024">
    <property type="entry name" value="GGCT-like"/>
</dbReference>
<feature type="active site" description="Proton acceptor" evidence="3">
    <location>
        <position position="90"/>
    </location>
</feature>
<dbReference type="GO" id="GO:0003839">
    <property type="term" value="F:gamma-glutamylcyclotransferase activity"/>
    <property type="evidence" value="ECO:0007669"/>
    <property type="project" value="UniProtKB-EC"/>
</dbReference>
<dbReference type="InterPro" id="IPR036568">
    <property type="entry name" value="GGCT-like_sf"/>
</dbReference>
<proteinExistence type="predicted"/>
<dbReference type="SUPFAM" id="SSF110857">
    <property type="entry name" value="Gamma-glutamyl cyclotransferase-like"/>
    <property type="match status" value="1"/>
</dbReference>
<name>A0AAV1M8K6_9NEOP</name>
<evidence type="ECO:0000256" key="4">
    <source>
        <dbReference type="PIRSR" id="PIRSR617939-2"/>
    </source>
</evidence>
<protein>
    <recommendedName>
        <fullName evidence="1">gamma-glutamylcyclotransferase</fullName>
        <ecNumber evidence="1">4.3.2.9</ecNumber>
    </recommendedName>
</protein>
<feature type="binding site" evidence="4">
    <location>
        <begin position="15"/>
        <end position="20"/>
    </location>
    <ligand>
        <name>substrate</name>
    </ligand>
</feature>
<feature type="binding site" evidence="4">
    <location>
        <position position="142"/>
    </location>
    <ligand>
        <name>substrate</name>
    </ligand>
</feature>